<sequence>MAMIYRNGIAPIVTVCGPGNLHHLTYISETNGGTAVGMIPTASEGTTNFLLGFSQNYAGYAFYWDGAGAAFWRAANSTFREPVGTSWGNATSVPWAGPVVLGANVEAQAAAAGNVGEDVTVFFIPDDLD</sequence>
<evidence type="ECO:0000313" key="2">
    <source>
        <dbReference type="Proteomes" id="UP001219525"/>
    </source>
</evidence>
<dbReference type="Proteomes" id="UP001219525">
    <property type="component" value="Unassembled WGS sequence"/>
</dbReference>
<dbReference type="EMBL" id="JARJCW010000030">
    <property type="protein sequence ID" value="KAJ7209587.1"/>
    <property type="molecule type" value="Genomic_DNA"/>
</dbReference>
<organism evidence="1 2">
    <name type="scientific">Mycena pura</name>
    <dbReference type="NCBI Taxonomy" id="153505"/>
    <lineage>
        <taxon>Eukaryota</taxon>
        <taxon>Fungi</taxon>
        <taxon>Dikarya</taxon>
        <taxon>Basidiomycota</taxon>
        <taxon>Agaricomycotina</taxon>
        <taxon>Agaricomycetes</taxon>
        <taxon>Agaricomycetidae</taxon>
        <taxon>Agaricales</taxon>
        <taxon>Marasmiineae</taxon>
        <taxon>Mycenaceae</taxon>
        <taxon>Mycena</taxon>
    </lineage>
</organism>
<dbReference type="AlphaFoldDB" id="A0AAD6VGY7"/>
<gene>
    <name evidence="1" type="ORF">GGX14DRAFT_566090</name>
</gene>
<protein>
    <submittedName>
        <fullName evidence="1">Uncharacterized protein</fullName>
    </submittedName>
</protein>
<keyword evidence="2" id="KW-1185">Reference proteome</keyword>
<comment type="caution">
    <text evidence="1">The sequence shown here is derived from an EMBL/GenBank/DDBJ whole genome shotgun (WGS) entry which is preliminary data.</text>
</comment>
<reference evidence="1" key="1">
    <citation type="submission" date="2023-03" db="EMBL/GenBank/DDBJ databases">
        <title>Massive genome expansion in bonnet fungi (Mycena s.s.) driven by repeated elements and novel gene families across ecological guilds.</title>
        <authorList>
            <consortium name="Lawrence Berkeley National Laboratory"/>
            <person name="Harder C.B."/>
            <person name="Miyauchi S."/>
            <person name="Viragh M."/>
            <person name="Kuo A."/>
            <person name="Thoen E."/>
            <person name="Andreopoulos B."/>
            <person name="Lu D."/>
            <person name="Skrede I."/>
            <person name="Drula E."/>
            <person name="Henrissat B."/>
            <person name="Morin E."/>
            <person name="Kohler A."/>
            <person name="Barry K."/>
            <person name="LaButti K."/>
            <person name="Morin E."/>
            <person name="Salamov A."/>
            <person name="Lipzen A."/>
            <person name="Mereny Z."/>
            <person name="Hegedus B."/>
            <person name="Baldrian P."/>
            <person name="Stursova M."/>
            <person name="Weitz H."/>
            <person name="Taylor A."/>
            <person name="Grigoriev I.V."/>
            <person name="Nagy L.G."/>
            <person name="Martin F."/>
            <person name="Kauserud H."/>
        </authorList>
    </citation>
    <scope>NUCLEOTIDE SEQUENCE</scope>
    <source>
        <strain evidence="1">9144</strain>
    </source>
</reference>
<name>A0AAD6VGY7_9AGAR</name>
<proteinExistence type="predicted"/>
<evidence type="ECO:0000313" key="1">
    <source>
        <dbReference type="EMBL" id="KAJ7209587.1"/>
    </source>
</evidence>
<accession>A0AAD6VGY7</accession>